<evidence type="ECO:0000313" key="2">
    <source>
        <dbReference type="EMBL" id="EFX05901.1"/>
    </source>
</evidence>
<gene>
    <name evidence="2" type="ORF">CMQ_3970</name>
</gene>
<keyword evidence="2" id="KW-0687">Ribonucleoprotein</keyword>
<sequence>MSASKDIATADASAPLALDAAQVLTASKALLSHIKESAKAQKEKSGKKNLLDESDGEGEQGMAGSTAETPIWLTLTTKQHVNDSRRLQPSKLVVPYPLNTDEESTICIITADPQRAYKNIVASDEFPAELRKRISRVIDLSHLQKKFKAYEAQRKLFAEHDVFVADERIVNRLPSVLGKTFYKSTAKRPIPVVLQKARAKGADGKRAKAPKKKASGGKTAAGTDERAVAVEEATSTARSAAQIATEIQRAIGSVLISLSPSTNTAVRVGSAGWPAAHLAANVEAVVEALVSKHVPKGWSNIKALFIKGRVGGGQGDRGQEDNQRKAAAAASREKANVGKKRKAVTDDDKDDEKKHEAGTFGAGVAEEQDKAEAEDVQTKKKGKKAVKGAAAKEDRPAKKAKLPESNDSGLDKVIAEHKAKLKKQKSAAKKALDI</sequence>
<dbReference type="STRING" id="655863.F0X835"/>
<dbReference type="Pfam" id="PF00687">
    <property type="entry name" value="Ribosomal_L1"/>
    <property type="match status" value="1"/>
</dbReference>
<proteinExistence type="predicted"/>
<dbReference type="InterPro" id="IPR016095">
    <property type="entry name" value="Ribosomal_uL1_3-a/b-sand"/>
</dbReference>
<dbReference type="GeneID" id="25977129"/>
<feature type="compositionally biased region" description="Basic and acidic residues" evidence="1">
    <location>
        <begin position="390"/>
        <end position="411"/>
    </location>
</feature>
<dbReference type="Proteomes" id="UP000007796">
    <property type="component" value="Unassembled WGS sequence"/>
</dbReference>
<feature type="region of interest" description="Disordered" evidence="1">
    <location>
        <begin position="36"/>
        <end position="68"/>
    </location>
</feature>
<dbReference type="InterPro" id="IPR028364">
    <property type="entry name" value="Ribosomal_uL1/biogenesis"/>
</dbReference>
<protein>
    <submittedName>
        <fullName evidence="2">Ribosomal protein l1</fullName>
    </submittedName>
</protein>
<evidence type="ECO:0000313" key="3">
    <source>
        <dbReference type="Proteomes" id="UP000007796"/>
    </source>
</evidence>
<dbReference type="eggNOG" id="KOG1685">
    <property type="taxonomic scope" value="Eukaryota"/>
</dbReference>
<evidence type="ECO:0000256" key="1">
    <source>
        <dbReference type="SAM" id="MobiDB-lite"/>
    </source>
</evidence>
<dbReference type="CDD" id="cd00403">
    <property type="entry name" value="Ribosomal_L1"/>
    <property type="match status" value="1"/>
</dbReference>
<dbReference type="Gene3D" id="3.40.50.790">
    <property type="match status" value="1"/>
</dbReference>
<dbReference type="RefSeq" id="XP_014175383.1">
    <property type="nucleotide sequence ID" value="XM_014319908.1"/>
</dbReference>
<keyword evidence="2" id="KW-0689">Ribosomal protein</keyword>
<feature type="region of interest" description="Disordered" evidence="1">
    <location>
        <begin position="199"/>
        <end position="226"/>
    </location>
</feature>
<dbReference type="GO" id="GO:0005840">
    <property type="term" value="C:ribosome"/>
    <property type="evidence" value="ECO:0007669"/>
    <property type="project" value="UniProtKB-KW"/>
</dbReference>
<dbReference type="InParanoid" id="F0X835"/>
<feature type="compositionally biased region" description="Basic and acidic residues" evidence="1">
    <location>
        <begin position="343"/>
        <end position="357"/>
    </location>
</feature>
<accession>F0X835</accession>
<feature type="compositionally biased region" description="Basic and acidic residues" evidence="1">
    <location>
        <begin position="367"/>
        <end position="378"/>
    </location>
</feature>
<organism evidence="3">
    <name type="scientific">Grosmannia clavigera (strain kw1407 / UAMH 11150)</name>
    <name type="common">Blue stain fungus</name>
    <name type="synonym">Graphiocladiella clavigera</name>
    <dbReference type="NCBI Taxonomy" id="655863"/>
    <lineage>
        <taxon>Eukaryota</taxon>
        <taxon>Fungi</taxon>
        <taxon>Dikarya</taxon>
        <taxon>Ascomycota</taxon>
        <taxon>Pezizomycotina</taxon>
        <taxon>Sordariomycetes</taxon>
        <taxon>Sordariomycetidae</taxon>
        <taxon>Ophiostomatales</taxon>
        <taxon>Ophiostomataceae</taxon>
        <taxon>Leptographium</taxon>
    </lineage>
</organism>
<dbReference type="OrthoDB" id="10251727at2759"/>
<feature type="region of interest" description="Disordered" evidence="1">
    <location>
        <begin position="310"/>
        <end position="411"/>
    </location>
</feature>
<dbReference type="HOGENOM" id="CLU_026457_5_0_1"/>
<dbReference type="SUPFAM" id="SSF56808">
    <property type="entry name" value="Ribosomal protein L1"/>
    <property type="match status" value="1"/>
</dbReference>
<dbReference type="AlphaFoldDB" id="F0X835"/>
<keyword evidence="3" id="KW-1185">Reference proteome</keyword>
<feature type="compositionally biased region" description="Basic and acidic residues" evidence="1">
    <location>
        <begin position="36"/>
        <end position="51"/>
    </location>
</feature>
<dbReference type="InterPro" id="IPR023674">
    <property type="entry name" value="Ribosomal_uL1-like"/>
</dbReference>
<dbReference type="EMBL" id="GL629735">
    <property type="protein sequence ID" value="EFX05901.1"/>
    <property type="molecule type" value="Genomic_DNA"/>
</dbReference>
<reference evidence="2 3" key="1">
    <citation type="journal article" date="2011" name="Proc. Natl. Acad. Sci. U.S.A.">
        <title>Genome and transcriptome analyses of the mountain pine beetle-fungal symbiont Grosmannia clavigera, a lodgepole pine pathogen.</title>
        <authorList>
            <person name="DiGuistini S."/>
            <person name="Wang Y."/>
            <person name="Liao N.Y."/>
            <person name="Taylor G."/>
            <person name="Tanguay P."/>
            <person name="Feau N."/>
            <person name="Henrissat B."/>
            <person name="Chan S.K."/>
            <person name="Hesse-Orce U."/>
            <person name="Alamouti S.M."/>
            <person name="Tsui C.K.M."/>
            <person name="Docking R.T."/>
            <person name="Levasseur A."/>
            <person name="Haridas S."/>
            <person name="Robertson G."/>
            <person name="Birol I."/>
            <person name="Holt R.A."/>
            <person name="Marra M.A."/>
            <person name="Hamelin R.C."/>
            <person name="Hirst M."/>
            <person name="Jones S.J.M."/>
            <person name="Bohlmann J."/>
            <person name="Breuil C."/>
        </authorList>
    </citation>
    <scope>NUCLEOTIDE SEQUENCE [LARGE SCALE GENOMIC DNA]</scope>
    <source>
        <strain evidence="3">kw1407 / UAMH 11150</strain>
    </source>
</reference>
<name>F0X835_GROCL</name>